<evidence type="ECO:0000259" key="8">
    <source>
        <dbReference type="Pfam" id="PF11799"/>
    </source>
</evidence>
<accession>A0AAE2SYC6</accession>
<evidence type="ECO:0000313" key="9">
    <source>
        <dbReference type="EMBL" id="MBB4291448.1"/>
    </source>
</evidence>
<comment type="function">
    <text evidence="5">Poorly processive, error-prone DNA polymerase involved in untargeted mutagenesis. Copies undamaged DNA at stalled replication forks, which arise in vivo from mismatched or misaligned primer ends. These misaligned primers can be extended by PolIV. Exhibits no 3'-5' exonuclease (proofreading) activity. May be involved in translesional synthesis, in conjunction with the beta clamp from PolIII.</text>
</comment>
<feature type="domain" description="UmuC" evidence="7">
    <location>
        <begin position="28"/>
        <end position="152"/>
    </location>
</feature>
<evidence type="ECO:0000259" key="7">
    <source>
        <dbReference type="Pfam" id="PF00817"/>
    </source>
</evidence>
<dbReference type="AlphaFoldDB" id="A0AAE2SYC6"/>
<dbReference type="InterPro" id="IPR017961">
    <property type="entry name" value="DNA_pol_Y-fam_little_finger"/>
</dbReference>
<dbReference type="Pfam" id="PF11799">
    <property type="entry name" value="IMS_C"/>
    <property type="match status" value="1"/>
</dbReference>
<evidence type="ECO:0000256" key="6">
    <source>
        <dbReference type="ARBA" id="ARBA00049244"/>
    </source>
</evidence>
<dbReference type="EC" id="2.7.7.7" evidence="3"/>
<evidence type="ECO:0000256" key="4">
    <source>
        <dbReference type="ARBA" id="ARBA00022763"/>
    </source>
</evidence>
<dbReference type="CDD" id="cd03468">
    <property type="entry name" value="PolY_like"/>
    <property type="match status" value="1"/>
</dbReference>
<dbReference type="Pfam" id="PF00817">
    <property type="entry name" value="IMS"/>
    <property type="match status" value="1"/>
</dbReference>
<protein>
    <recommendedName>
        <fullName evidence="3">DNA-directed DNA polymerase</fullName>
        <ecNumber evidence="3">2.7.7.7</ecNumber>
    </recommendedName>
</protein>
<comment type="subunit">
    <text evidence="2">Monomer.</text>
</comment>
<dbReference type="GO" id="GO:0003684">
    <property type="term" value="F:damaged DNA binding"/>
    <property type="evidence" value="ECO:0007669"/>
    <property type="project" value="InterPro"/>
</dbReference>
<evidence type="ECO:0000256" key="3">
    <source>
        <dbReference type="ARBA" id="ARBA00012417"/>
    </source>
</evidence>
<evidence type="ECO:0000313" key="10">
    <source>
        <dbReference type="Proteomes" id="UP000538507"/>
    </source>
</evidence>
<gene>
    <name evidence="9" type="ORF">GGE16_003507</name>
</gene>
<dbReference type="Gene3D" id="1.10.150.20">
    <property type="entry name" value="5' to 3' exonuclease, C-terminal subdomain"/>
    <property type="match status" value="1"/>
</dbReference>
<dbReference type="InterPro" id="IPR050356">
    <property type="entry name" value="SulA_CellDiv_inhibitor"/>
</dbReference>
<dbReference type="PANTHER" id="PTHR35369">
    <property type="entry name" value="BLR3025 PROTEIN-RELATED"/>
    <property type="match status" value="1"/>
</dbReference>
<comment type="caution">
    <text evidence="9">The sequence shown here is derived from an EMBL/GenBank/DDBJ whole genome shotgun (WGS) entry which is preliminary data.</text>
</comment>
<comment type="cofactor">
    <cofactor evidence="1">
        <name>Mg(2+)</name>
        <dbReference type="ChEBI" id="CHEBI:18420"/>
    </cofactor>
</comment>
<name>A0AAE2SYC6_RHILE</name>
<dbReference type="InterPro" id="IPR001126">
    <property type="entry name" value="UmuC"/>
</dbReference>
<dbReference type="GO" id="GO:0006281">
    <property type="term" value="P:DNA repair"/>
    <property type="evidence" value="ECO:0007669"/>
    <property type="project" value="InterPro"/>
</dbReference>
<organism evidence="9 10">
    <name type="scientific">Rhizobium leguminosarum</name>
    <dbReference type="NCBI Taxonomy" id="384"/>
    <lineage>
        <taxon>Bacteria</taxon>
        <taxon>Pseudomonadati</taxon>
        <taxon>Pseudomonadota</taxon>
        <taxon>Alphaproteobacteria</taxon>
        <taxon>Hyphomicrobiales</taxon>
        <taxon>Rhizobiaceae</taxon>
        <taxon>Rhizobium/Agrobacterium group</taxon>
        <taxon>Rhizobium</taxon>
    </lineage>
</organism>
<dbReference type="Proteomes" id="UP000538507">
    <property type="component" value="Unassembled WGS sequence"/>
</dbReference>
<evidence type="ECO:0000256" key="1">
    <source>
        <dbReference type="ARBA" id="ARBA00001946"/>
    </source>
</evidence>
<reference evidence="9 10" key="1">
    <citation type="submission" date="2020-08" db="EMBL/GenBank/DDBJ databases">
        <title>Genomic Encyclopedia of Type Strains, Phase IV (KMG-V): Genome sequencing to study the core and pangenomes of soil and plant-associated prokaryotes.</title>
        <authorList>
            <person name="Whitman W."/>
        </authorList>
    </citation>
    <scope>NUCLEOTIDE SEQUENCE [LARGE SCALE GENOMIC DNA]</scope>
    <source>
        <strain evidence="9 10">SEMIA 415</strain>
    </source>
</reference>
<evidence type="ECO:0000256" key="2">
    <source>
        <dbReference type="ARBA" id="ARBA00011245"/>
    </source>
</evidence>
<feature type="domain" description="DNA polymerase Y-family little finger" evidence="8">
    <location>
        <begin position="245"/>
        <end position="342"/>
    </location>
</feature>
<dbReference type="PANTHER" id="PTHR35369:SF2">
    <property type="entry name" value="BLR3025 PROTEIN"/>
    <property type="match status" value="1"/>
</dbReference>
<dbReference type="EMBL" id="JACIGO010000003">
    <property type="protein sequence ID" value="MBB4291448.1"/>
    <property type="molecule type" value="Genomic_DNA"/>
</dbReference>
<sequence length="504" mass="55546">MPRVVSVYFPYLATDRIRRHGGHEVPADQPLVVISKNGSKRWISASDANALKLGLRIGMPASRAQAMVTNLVMVDASPAEDAVALKRLALWALRQYSPVVAVDGTDGIVIDTEGADHLKGGEELLISGLVNMLRAKGLTAKAAVADTWGAAHAIARLTTETTTVVPIGGITQAVMGLPIHCLRLAPDTVHDLRAMGVETVGELAAMPRAPLTLRFGPEPGRRLDQLFGRVAEPIEPLRTPELVEVSRNFQEPIGAPETIEKYVRRLVGQLTAKLEKRGLGVRRSDLVIHRVDNTTQSLRAGLAKPVRDPTRLSKLLCDRIEKIDPGYGIEKMVLVAIMAEPLEEKQVASSLIEEAAVDYTPIVDILQNRGQRLYRVTPVASDVPERSVARIAPTAEETGADWAAKWGRPLRLFARPEEIEVIAVLPDQPPAVFTWRGKRRRVKRADGPERIFGEWWLTPRERQAVRDYFVVEDEIGERYWVFRAGDGVDMATGSHSWFVQGVFG</sequence>
<comment type="catalytic activity">
    <reaction evidence="6">
        <text>DNA(n) + a 2'-deoxyribonucleoside 5'-triphosphate = DNA(n+1) + diphosphate</text>
        <dbReference type="Rhea" id="RHEA:22508"/>
        <dbReference type="Rhea" id="RHEA-COMP:17339"/>
        <dbReference type="Rhea" id="RHEA-COMP:17340"/>
        <dbReference type="ChEBI" id="CHEBI:33019"/>
        <dbReference type="ChEBI" id="CHEBI:61560"/>
        <dbReference type="ChEBI" id="CHEBI:173112"/>
        <dbReference type="EC" id="2.7.7.7"/>
    </reaction>
</comment>
<evidence type="ECO:0000256" key="5">
    <source>
        <dbReference type="ARBA" id="ARBA00025589"/>
    </source>
</evidence>
<keyword evidence="4" id="KW-0227">DNA damage</keyword>
<proteinExistence type="predicted"/>
<dbReference type="RefSeq" id="WP_183608264.1">
    <property type="nucleotide sequence ID" value="NZ_JACHAZ010000001.1"/>
</dbReference>
<dbReference type="InterPro" id="IPR043502">
    <property type="entry name" value="DNA/RNA_pol_sf"/>
</dbReference>
<dbReference type="SUPFAM" id="SSF56672">
    <property type="entry name" value="DNA/RNA polymerases"/>
    <property type="match status" value="1"/>
</dbReference>